<evidence type="ECO:0000256" key="6">
    <source>
        <dbReference type="SAM" id="MobiDB-lite"/>
    </source>
</evidence>
<dbReference type="InterPro" id="IPR050545">
    <property type="entry name" value="Mycobact_MmpL"/>
</dbReference>
<evidence type="ECO:0000256" key="1">
    <source>
        <dbReference type="ARBA" id="ARBA00004651"/>
    </source>
</evidence>
<keyword evidence="10" id="KW-1185">Reference proteome</keyword>
<feature type="transmembrane region" description="Helical" evidence="7">
    <location>
        <begin position="671"/>
        <end position="691"/>
    </location>
</feature>
<feature type="compositionally biased region" description="Low complexity" evidence="6">
    <location>
        <begin position="728"/>
        <end position="765"/>
    </location>
</feature>
<dbReference type="PANTHER" id="PTHR33406">
    <property type="entry name" value="MEMBRANE PROTEIN MJ1562-RELATED"/>
    <property type="match status" value="1"/>
</dbReference>
<feature type="transmembrane region" description="Helical" evidence="7">
    <location>
        <begin position="272"/>
        <end position="294"/>
    </location>
</feature>
<feature type="region of interest" description="Disordered" evidence="6">
    <location>
        <begin position="721"/>
        <end position="765"/>
    </location>
</feature>
<accession>A0A318RE98</accession>
<evidence type="ECO:0000256" key="5">
    <source>
        <dbReference type="ARBA" id="ARBA00023136"/>
    </source>
</evidence>
<feature type="transmembrane region" description="Helical" evidence="7">
    <location>
        <begin position="228"/>
        <end position="251"/>
    </location>
</feature>
<keyword evidence="2" id="KW-1003">Cell membrane</keyword>
<feature type="transmembrane region" description="Helical" evidence="7">
    <location>
        <begin position="12"/>
        <end position="34"/>
    </location>
</feature>
<organism evidence="9 10">
    <name type="scientific">Williamsia limnetica</name>
    <dbReference type="NCBI Taxonomy" id="882452"/>
    <lineage>
        <taxon>Bacteria</taxon>
        <taxon>Bacillati</taxon>
        <taxon>Actinomycetota</taxon>
        <taxon>Actinomycetes</taxon>
        <taxon>Mycobacteriales</taxon>
        <taxon>Nocardiaceae</taxon>
        <taxon>Williamsia</taxon>
    </lineage>
</organism>
<feature type="transmembrane region" description="Helical" evidence="7">
    <location>
        <begin position="368"/>
        <end position="386"/>
    </location>
</feature>
<dbReference type="OrthoDB" id="7051771at2"/>
<feature type="transmembrane region" description="Helical" evidence="7">
    <location>
        <begin position="530"/>
        <end position="548"/>
    </location>
</feature>
<dbReference type="PANTHER" id="PTHR33406:SF13">
    <property type="entry name" value="MEMBRANE PROTEIN YDFJ"/>
    <property type="match status" value="1"/>
</dbReference>
<evidence type="ECO:0000313" key="10">
    <source>
        <dbReference type="Proteomes" id="UP000247591"/>
    </source>
</evidence>
<feature type="transmembrane region" description="Helical" evidence="7">
    <location>
        <begin position="204"/>
        <end position="222"/>
    </location>
</feature>
<keyword evidence="4 7" id="KW-1133">Transmembrane helix</keyword>
<dbReference type="AlphaFoldDB" id="A0A318RE98"/>
<evidence type="ECO:0000256" key="4">
    <source>
        <dbReference type="ARBA" id="ARBA00022989"/>
    </source>
</evidence>
<feature type="transmembrane region" description="Helical" evidence="7">
    <location>
        <begin position="178"/>
        <end position="197"/>
    </location>
</feature>
<feature type="transmembrane region" description="Helical" evidence="7">
    <location>
        <begin position="602"/>
        <end position="622"/>
    </location>
</feature>
<evidence type="ECO:0000256" key="2">
    <source>
        <dbReference type="ARBA" id="ARBA00022475"/>
    </source>
</evidence>
<protein>
    <submittedName>
        <fullName evidence="9">RND superfamily putative drug exporter</fullName>
    </submittedName>
</protein>
<dbReference type="Gene3D" id="1.20.1640.10">
    <property type="entry name" value="Multidrug efflux transporter AcrB transmembrane domain"/>
    <property type="match status" value="2"/>
</dbReference>
<reference evidence="9 10" key="1">
    <citation type="submission" date="2018-06" db="EMBL/GenBank/DDBJ databases">
        <title>Genomic Encyclopedia of Type Strains, Phase IV (KMG-IV): sequencing the most valuable type-strain genomes for metagenomic binning, comparative biology and taxonomic classification.</title>
        <authorList>
            <person name="Goeker M."/>
        </authorList>
    </citation>
    <scope>NUCLEOTIDE SEQUENCE [LARGE SCALE GENOMIC DNA]</scope>
    <source>
        <strain evidence="9 10">DSM 45521</strain>
    </source>
</reference>
<feature type="transmembrane region" description="Helical" evidence="7">
    <location>
        <begin position="560"/>
        <end position="582"/>
    </location>
</feature>
<dbReference type="Proteomes" id="UP000247591">
    <property type="component" value="Unassembled WGS sequence"/>
</dbReference>
<dbReference type="RefSeq" id="WP_110470958.1">
    <property type="nucleotide sequence ID" value="NZ_QJSP01000011.1"/>
</dbReference>
<feature type="transmembrane region" description="Helical" evidence="7">
    <location>
        <begin position="643"/>
        <end position="665"/>
    </location>
</feature>
<feature type="domain" description="Membrane transport protein MMPL" evidence="8">
    <location>
        <begin position="86"/>
        <end position="367"/>
    </location>
</feature>
<feature type="transmembrane region" description="Helical" evidence="7">
    <location>
        <begin position="300"/>
        <end position="331"/>
    </location>
</feature>
<evidence type="ECO:0000313" key="9">
    <source>
        <dbReference type="EMBL" id="PYE14929.1"/>
    </source>
</evidence>
<dbReference type="GO" id="GO:0005886">
    <property type="term" value="C:plasma membrane"/>
    <property type="evidence" value="ECO:0007669"/>
    <property type="project" value="UniProtKB-SubCell"/>
</dbReference>
<sequence length="765" mass="79881">MDRYIAFIIKRRWLVIGTWVVVLIAAIAAATMWAGPTTTTFTNDLRTESGKAGELLENAGQGDEATAGQLVVAAIPGVPGGVRNPEVTESVNTLVDEIRDSSPDVTVGDPYAPGAQISQDGRISVTTLDLGTGTDSEVQDRVDNIKSIADKTEIPGVGVEFSDPRFDEQPPSGAAEGVGVLLALIILLVAFGSVVAAGLPILSALFGVGVGASILFIVQNFMNIPNFAISVTLILGIGVGIDYALLIVTRFRSGLHDGLDVERAVTVAMQRAGRAVLFAGCTVIIAMCGILISGGELGPALTFAAIIGILGTLVASMTLLPALLSVIGTGVNRLSLHWLRKRRGKDPDRALEGVWAQKWSEKIQARPWVGVIVAVLVLVILSIPAFQMRLGFSDAGNRSTEATTRVAYDYVTEGFGIGANGPLIVVAKYPEGSDPATTLDALSERIAADPDVIENGVTPVVPVGVTDGSEIAVMTVIPASGPQDEATTDLVNRLRSETIPAALGPDADMSVQITGITAGSIDYAEVTLDLLPWSIAAVLAAAFLLLILAFRSIVVPVKAVIVNVLSLGAAYGVIVAIFQWGWGASIFGVGRAGPIDSWVPMMLFVTAIGLAMDYEVFLVSRIKERYEKTGNATTSVAEGLASTARVITCAALIMICVFLSLAFLPDRSLKILGVGLAVAVLIDASIVRLLLVPSTMEILGKANWWFPTWLEWIPRVDGMHSDGDDTDGAPATPADSVPATSSPATSSPTTSSPAKASPGSGKLVT</sequence>
<comment type="subcellular location">
    <subcellularLocation>
        <location evidence="1">Cell membrane</location>
        <topology evidence="1">Multi-pass membrane protein</topology>
    </subcellularLocation>
</comment>
<name>A0A318RE98_WILLI</name>
<gene>
    <name evidence="9" type="ORF">DFR67_1113</name>
</gene>
<dbReference type="EMBL" id="QJSP01000011">
    <property type="protein sequence ID" value="PYE14929.1"/>
    <property type="molecule type" value="Genomic_DNA"/>
</dbReference>
<dbReference type="Pfam" id="PF03176">
    <property type="entry name" value="MMPL"/>
    <property type="match status" value="2"/>
</dbReference>
<evidence type="ECO:0000256" key="7">
    <source>
        <dbReference type="SAM" id="Phobius"/>
    </source>
</evidence>
<evidence type="ECO:0000259" key="8">
    <source>
        <dbReference type="Pfam" id="PF03176"/>
    </source>
</evidence>
<keyword evidence="3 7" id="KW-0812">Transmembrane</keyword>
<dbReference type="SUPFAM" id="SSF82866">
    <property type="entry name" value="Multidrug efflux transporter AcrB transmembrane domain"/>
    <property type="match status" value="2"/>
</dbReference>
<evidence type="ECO:0000256" key="3">
    <source>
        <dbReference type="ARBA" id="ARBA00022692"/>
    </source>
</evidence>
<dbReference type="InterPro" id="IPR004869">
    <property type="entry name" value="MMPL_dom"/>
</dbReference>
<feature type="domain" description="Membrane transport protein MMPL" evidence="8">
    <location>
        <begin position="440"/>
        <end position="706"/>
    </location>
</feature>
<proteinExistence type="predicted"/>
<comment type="caution">
    <text evidence="9">The sequence shown here is derived from an EMBL/GenBank/DDBJ whole genome shotgun (WGS) entry which is preliminary data.</text>
</comment>
<keyword evidence="5 7" id="KW-0472">Membrane</keyword>